<accession>A0AAW2HBP3</accession>
<sequence>MECLPDGGLRPVRRYPKSIDYQRTDFCRRRGIPDNPPAAGSEVSLYRDKNLVNDIVRLSVNLANHFRLAFRGDNLAFERERAPRTITFIGYRVMR</sequence>
<gene>
    <name evidence="1" type="ORF">PYX00_009448</name>
</gene>
<organism evidence="1">
    <name type="scientific">Menopon gallinae</name>
    <name type="common">poultry shaft louse</name>
    <dbReference type="NCBI Taxonomy" id="328185"/>
    <lineage>
        <taxon>Eukaryota</taxon>
        <taxon>Metazoa</taxon>
        <taxon>Ecdysozoa</taxon>
        <taxon>Arthropoda</taxon>
        <taxon>Hexapoda</taxon>
        <taxon>Insecta</taxon>
        <taxon>Pterygota</taxon>
        <taxon>Neoptera</taxon>
        <taxon>Paraneoptera</taxon>
        <taxon>Psocodea</taxon>
        <taxon>Troctomorpha</taxon>
        <taxon>Phthiraptera</taxon>
        <taxon>Amblycera</taxon>
        <taxon>Menoponidae</taxon>
        <taxon>Menopon</taxon>
    </lineage>
</organism>
<name>A0AAW2HBP3_9NEOP</name>
<dbReference type="EMBL" id="JARGDH010000005">
    <property type="protein sequence ID" value="KAL0267085.1"/>
    <property type="molecule type" value="Genomic_DNA"/>
</dbReference>
<evidence type="ECO:0000313" key="1">
    <source>
        <dbReference type="EMBL" id="KAL0267085.1"/>
    </source>
</evidence>
<comment type="caution">
    <text evidence="1">The sequence shown here is derived from an EMBL/GenBank/DDBJ whole genome shotgun (WGS) entry which is preliminary data.</text>
</comment>
<protein>
    <submittedName>
        <fullName evidence="1">Uncharacterized protein</fullName>
    </submittedName>
</protein>
<reference evidence="1" key="1">
    <citation type="journal article" date="2024" name="Gigascience">
        <title>Chromosome-level genome of the poultry shaft louse Menopon gallinae provides insight into the host-switching and adaptive evolution of parasitic lice.</title>
        <authorList>
            <person name="Xu Y."/>
            <person name="Ma L."/>
            <person name="Liu S."/>
            <person name="Liang Y."/>
            <person name="Liu Q."/>
            <person name="He Z."/>
            <person name="Tian L."/>
            <person name="Duan Y."/>
            <person name="Cai W."/>
            <person name="Li H."/>
            <person name="Song F."/>
        </authorList>
    </citation>
    <scope>NUCLEOTIDE SEQUENCE</scope>
    <source>
        <strain evidence="1">Cailab_2023a</strain>
    </source>
</reference>
<dbReference type="AlphaFoldDB" id="A0AAW2HBP3"/>
<proteinExistence type="predicted"/>